<dbReference type="Pfam" id="PF06224">
    <property type="entry name" value="AlkZ-like"/>
    <property type="match status" value="1"/>
</dbReference>
<dbReference type="InterPro" id="IPR009351">
    <property type="entry name" value="AlkZ-like"/>
</dbReference>
<keyword evidence="2" id="KW-1185">Reference proteome</keyword>
<accession>A0A1H1VUB5</accession>
<dbReference type="PANTHER" id="PTHR30528:SF0">
    <property type="entry name" value="CYTOPLASMIC PROTEIN"/>
    <property type="match status" value="1"/>
</dbReference>
<reference evidence="1 2" key="1">
    <citation type="submission" date="2016-10" db="EMBL/GenBank/DDBJ databases">
        <authorList>
            <person name="de Groot N.N."/>
        </authorList>
    </citation>
    <scope>NUCLEOTIDE SEQUENCE [LARGE SCALE GENOMIC DNA]</scope>
    <source>
        <strain evidence="1 2">DSM 21741</strain>
    </source>
</reference>
<dbReference type="RefSeq" id="WP_091413263.1">
    <property type="nucleotide sequence ID" value="NZ_LT629749.1"/>
</dbReference>
<evidence type="ECO:0000313" key="2">
    <source>
        <dbReference type="Proteomes" id="UP000199092"/>
    </source>
</evidence>
<sequence length="407" mass="45280">MPARESLSAAEVRRVAVAAQGLAAPRPERVVGLRDVQAVTSRLGQFQIDSVNVVTRAHFVPLYSRLGPYDTGLLERAAHRPPRRLYEYWGHAASLLDVNLQPLLRFRAQQGYRDVWSGVERAAREQPGLVEHVRAQVAARGPVSARQLEVVEQRDRSQWGWNWSAVKTVLEWLFYCGEVTSAWRNSQFERVYDLPERVLPAAVLAAPTPSPEDSVRGLVARAARALGVASEPSLRDYFRTRPGMTQQAVAELVEDGLLLPVRVTGRAGRPLYLWHEARVPRRVRARALLSPFDSMVFERARLQELFGFHYRIEIYVPQERRVHGYYVYPFLLDDAFVARVDLKADRAAGVLRVHGAWAEPGQATPEVAEELAAELVSLTGWLGLTGVVPPTGGDLAGLLGPALARAA</sequence>
<dbReference type="EMBL" id="LT629749">
    <property type="protein sequence ID" value="SDS88265.1"/>
    <property type="molecule type" value="Genomic_DNA"/>
</dbReference>
<organism evidence="1 2">
    <name type="scientific">Friedmanniella luteola</name>
    <dbReference type="NCBI Taxonomy" id="546871"/>
    <lineage>
        <taxon>Bacteria</taxon>
        <taxon>Bacillati</taxon>
        <taxon>Actinomycetota</taxon>
        <taxon>Actinomycetes</taxon>
        <taxon>Propionibacteriales</taxon>
        <taxon>Nocardioidaceae</taxon>
        <taxon>Friedmanniella</taxon>
    </lineage>
</organism>
<name>A0A1H1VUB5_9ACTN</name>
<dbReference type="OrthoDB" id="9787207at2"/>
<proteinExistence type="predicted"/>
<protein>
    <recommendedName>
        <fullName evidence="3">Winged helix-turn-helix domain-containing protein</fullName>
    </recommendedName>
</protein>
<dbReference type="PANTHER" id="PTHR30528">
    <property type="entry name" value="CYTOPLASMIC PROTEIN"/>
    <property type="match status" value="1"/>
</dbReference>
<gene>
    <name evidence="1" type="ORF">SAMN04488543_2575</name>
</gene>
<dbReference type="Proteomes" id="UP000199092">
    <property type="component" value="Chromosome I"/>
</dbReference>
<dbReference type="AlphaFoldDB" id="A0A1H1VUB5"/>
<dbReference type="STRING" id="546871.SAMN04488543_2575"/>
<evidence type="ECO:0000313" key="1">
    <source>
        <dbReference type="EMBL" id="SDS88265.1"/>
    </source>
</evidence>
<evidence type="ECO:0008006" key="3">
    <source>
        <dbReference type="Google" id="ProtNLM"/>
    </source>
</evidence>